<organism evidence="2 3">
    <name type="scientific">Staphylococcus arlettae</name>
    <dbReference type="NCBI Taxonomy" id="29378"/>
    <lineage>
        <taxon>Bacteria</taxon>
        <taxon>Bacillati</taxon>
        <taxon>Bacillota</taxon>
        <taxon>Bacilli</taxon>
        <taxon>Bacillales</taxon>
        <taxon>Staphylococcaceae</taxon>
        <taxon>Staphylococcus</taxon>
    </lineage>
</organism>
<name>A0A380CMW5_9STAP</name>
<dbReference type="EMBL" id="UGZE01000001">
    <property type="protein sequence ID" value="SUJ23001.1"/>
    <property type="molecule type" value="Genomic_DNA"/>
</dbReference>
<sequence>MKYLKHILLIVTGLIVVRALLLNVNEQNEGKIENKVNIEAKK</sequence>
<dbReference type="AlphaFoldDB" id="A0A380CMW5"/>
<dbReference type="RefSeq" id="WP_021459111.1">
    <property type="nucleotide sequence ID" value="NZ_AP019698.1"/>
</dbReference>
<proteinExistence type="predicted"/>
<evidence type="ECO:0000313" key="3">
    <source>
        <dbReference type="Proteomes" id="UP000254956"/>
    </source>
</evidence>
<accession>A0A380CMW5</accession>
<keyword evidence="4" id="KW-1185">Reference proteome</keyword>
<evidence type="ECO:0000313" key="4">
    <source>
        <dbReference type="Proteomes" id="UP000321598"/>
    </source>
</evidence>
<reference evidence="2 3" key="1">
    <citation type="submission" date="2018-06" db="EMBL/GenBank/DDBJ databases">
        <authorList>
            <consortium name="Pathogen Informatics"/>
            <person name="Doyle S."/>
        </authorList>
    </citation>
    <scope>NUCLEOTIDE SEQUENCE [LARGE SCALE GENOMIC DNA]</scope>
    <source>
        <strain evidence="2 3">NCTC12413</strain>
    </source>
</reference>
<reference evidence="1 4" key="2">
    <citation type="submission" date="2019-07" db="EMBL/GenBank/DDBJ databases">
        <title>Whole genome shotgun sequence of Staphylococcus arlettae NBRC 109765.</title>
        <authorList>
            <person name="Hosoyama A."/>
            <person name="Uohara A."/>
            <person name="Ohji S."/>
            <person name="Ichikawa N."/>
        </authorList>
    </citation>
    <scope>NUCLEOTIDE SEQUENCE [LARGE SCALE GENOMIC DNA]</scope>
    <source>
        <strain evidence="1 4">NBRC 109765</strain>
    </source>
</reference>
<evidence type="ECO:0000313" key="1">
    <source>
        <dbReference type="EMBL" id="GEP99548.1"/>
    </source>
</evidence>
<evidence type="ECO:0000313" key="2">
    <source>
        <dbReference type="EMBL" id="SUJ23001.1"/>
    </source>
</evidence>
<gene>
    <name evidence="2" type="ORF">NCTC12413_02052</name>
    <name evidence="1" type="ORF">SAR03_05860</name>
</gene>
<dbReference type="Proteomes" id="UP000321598">
    <property type="component" value="Unassembled WGS sequence"/>
</dbReference>
<protein>
    <submittedName>
        <fullName evidence="2">Uncharacterized protein</fullName>
    </submittedName>
</protein>
<dbReference type="GeneID" id="97288359"/>
<dbReference type="EMBL" id="BKAV01000003">
    <property type="protein sequence ID" value="GEP99548.1"/>
    <property type="molecule type" value="Genomic_DNA"/>
</dbReference>
<dbReference type="Proteomes" id="UP000254956">
    <property type="component" value="Unassembled WGS sequence"/>
</dbReference>